<sequence length="319" mass="36485">MASHVRSSRSPRLESTCKEIHNTWGSLNHLSGALASCTASERKQIREMYKAMYGEDLVERLHGDHSANPENEMSAALYMWMLDPLERDAFVAKKALEYIDSQCRALVEIYTCRKSNQLFYINRAYQTRFKRTLDQDVISQPSHPYQRIMVALAASHKSHNTDVSQHIAKCDAKRLYEAGKGGMGTIDESVILELLSKRSISQLKQAFSCYKQIYGHNYTKSLKKEPSGEFLESLRQVVKCMSDPPKYFSKVLYMSMKGMISDRSAVTRVIVGRAEVDMKEIERTFKKKYGMKLQEAICENVQNKDMQNFLVTLMASSNP</sequence>
<evidence type="ECO:0000256" key="5">
    <source>
        <dbReference type="ARBA" id="ARBA00023302"/>
    </source>
</evidence>
<evidence type="ECO:0000256" key="2">
    <source>
        <dbReference type="ARBA" id="ARBA00022737"/>
    </source>
</evidence>
<dbReference type="FunFam" id="1.10.220.10:FF:000002">
    <property type="entry name" value="Annexin"/>
    <property type="match status" value="1"/>
</dbReference>
<dbReference type="AlphaFoldDB" id="A0A1D1Y5F2"/>
<evidence type="ECO:0000256" key="6">
    <source>
        <dbReference type="PIRSR" id="PIRSR609118-1"/>
    </source>
</evidence>
<keyword evidence="3 6" id="KW-0106">Calcium</keyword>
<dbReference type="GO" id="GO:0005737">
    <property type="term" value="C:cytoplasm"/>
    <property type="evidence" value="ECO:0007669"/>
    <property type="project" value="TreeGrafter"/>
</dbReference>
<dbReference type="GO" id="GO:0001786">
    <property type="term" value="F:phosphatidylserine binding"/>
    <property type="evidence" value="ECO:0007669"/>
    <property type="project" value="TreeGrafter"/>
</dbReference>
<dbReference type="EMBL" id="GDJX01018059">
    <property type="protein sequence ID" value="JAT49877.1"/>
    <property type="molecule type" value="Transcribed_RNA"/>
</dbReference>
<dbReference type="GO" id="GO:0009409">
    <property type="term" value="P:response to cold"/>
    <property type="evidence" value="ECO:0007669"/>
    <property type="project" value="TreeGrafter"/>
</dbReference>
<dbReference type="PANTHER" id="PTHR10502">
    <property type="entry name" value="ANNEXIN"/>
    <property type="match status" value="1"/>
</dbReference>
<proteinExistence type="predicted"/>
<evidence type="ECO:0000256" key="4">
    <source>
        <dbReference type="ARBA" id="ARBA00023216"/>
    </source>
</evidence>
<evidence type="ECO:0000256" key="3">
    <source>
        <dbReference type="ARBA" id="ARBA00022837"/>
    </source>
</evidence>
<evidence type="ECO:0000256" key="1">
    <source>
        <dbReference type="ARBA" id="ARBA00022723"/>
    </source>
</evidence>
<dbReference type="GO" id="GO:0005544">
    <property type="term" value="F:calcium-dependent phospholipid binding"/>
    <property type="evidence" value="ECO:0007669"/>
    <property type="project" value="UniProtKB-KW"/>
</dbReference>
<dbReference type="GO" id="GO:0009414">
    <property type="term" value="P:response to water deprivation"/>
    <property type="evidence" value="ECO:0007669"/>
    <property type="project" value="TreeGrafter"/>
</dbReference>
<evidence type="ECO:0000313" key="7">
    <source>
        <dbReference type="EMBL" id="JAT49877.1"/>
    </source>
</evidence>
<keyword evidence="2" id="KW-0677">Repeat</keyword>
<dbReference type="GO" id="GO:0009651">
    <property type="term" value="P:response to salt stress"/>
    <property type="evidence" value="ECO:0007669"/>
    <property type="project" value="TreeGrafter"/>
</dbReference>
<gene>
    <name evidence="7" type="primary">ANXA13_0</name>
    <name evidence="7" type="ORF">g.35251</name>
</gene>
<dbReference type="SUPFAM" id="SSF47874">
    <property type="entry name" value="Annexin"/>
    <property type="match status" value="1"/>
</dbReference>
<dbReference type="InterPro" id="IPR001464">
    <property type="entry name" value="Annexin"/>
</dbReference>
<reference evidence="7" key="1">
    <citation type="submission" date="2015-07" db="EMBL/GenBank/DDBJ databases">
        <title>Transcriptome Assembly of Anthurium amnicola.</title>
        <authorList>
            <person name="Suzuki J."/>
        </authorList>
    </citation>
    <scope>NUCLEOTIDE SEQUENCE</scope>
</reference>
<keyword evidence="4" id="KW-0041">Annexin</keyword>
<protein>
    <submittedName>
        <fullName evidence="7">Annexin A13</fullName>
    </submittedName>
</protein>
<accession>A0A1D1Y5F2</accession>
<dbReference type="InterPro" id="IPR018502">
    <property type="entry name" value="Annexin_repeat"/>
</dbReference>
<dbReference type="PRINTS" id="PR00196">
    <property type="entry name" value="ANNEXIN"/>
</dbReference>
<dbReference type="InterPro" id="IPR037104">
    <property type="entry name" value="Annexin_sf"/>
</dbReference>
<dbReference type="Pfam" id="PF00191">
    <property type="entry name" value="Annexin"/>
    <property type="match status" value="3"/>
</dbReference>
<dbReference type="GO" id="GO:0009408">
    <property type="term" value="P:response to heat"/>
    <property type="evidence" value="ECO:0007669"/>
    <property type="project" value="TreeGrafter"/>
</dbReference>
<dbReference type="PANTHER" id="PTHR10502:SF190">
    <property type="entry name" value="OS09G0453300 PROTEIN"/>
    <property type="match status" value="1"/>
</dbReference>
<dbReference type="PROSITE" id="PS51897">
    <property type="entry name" value="ANNEXIN_2"/>
    <property type="match status" value="2"/>
</dbReference>
<feature type="binding site" evidence="6">
    <location>
        <position position="25"/>
    </location>
    <ligand>
        <name>Ca(2+)</name>
        <dbReference type="ChEBI" id="CHEBI:29108"/>
        <label>1</label>
    </ligand>
</feature>
<dbReference type="GO" id="GO:0005886">
    <property type="term" value="C:plasma membrane"/>
    <property type="evidence" value="ECO:0007669"/>
    <property type="project" value="TreeGrafter"/>
</dbReference>
<keyword evidence="5" id="KW-0111">Calcium/phospholipid-binding</keyword>
<dbReference type="GO" id="GO:0005509">
    <property type="term" value="F:calcium ion binding"/>
    <property type="evidence" value="ECO:0007669"/>
    <property type="project" value="InterPro"/>
</dbReference>
<name>A0A1D1Y5F2_9ARAE</name>
<dbReference type="Gene3D" id="1.10.220.10">
    <property type="entry name" value="Annexin"/>
    <property type="match status" value="4"/>
</dbReference>
<organism evidence="7">
    <name type="scientific">Anthurium amnicola</name>
    <dbReference type="NCBI Taxonomy" id="1678845"/>
    <lineage>
        <taxon>Eukaryota</taxon>
        <taxon>Viridiplantae</taxon>
        <taxon>Streptophyta</taxon>
        <taxon>Embryophyta</taxon>
        <taxon>Tracheophyta</taxon>
        <taxon>Spermatophyta</taxon>
        <taxon>Magnoliopsida</taxon>
        <taxon>Liliopsida</taxon>
        <taxon>Araceae</taxon>
        <taxon>Pothoideae</taxon>
        <taxon>Potheae</taxon>
        <taxon>Anthurium</taxon>
    </lineage>
</organism>
<dbReference type="InterPro" id="IPR009118">
    <property type="entry name" value="AnnexinD_plant"/>
</dbReference>
<dbReference type="SMART" id="SM00335">
    <property type="entry name" value="ANX"/>
    <property type="match status" value="3"/>
</dbReference>
<keyword evidence="1 6" id="KW-0479">Metal-binding</keyword>
<dbReference type="PRINTS" id="PR01814">
    <property type="entry name" value="ANNEXINPLANT"/>
</dbReference>